<gene>
    <name evidence="2" type="ORF">B0T46_05140</name>
</gene>
<dbReference type="PANTHER" id="PTHR18895:SF74">
    <property type="entry name" value="MTRF1L RELEASE FACTOR GLUTAMINE METHYLTRANSFERASE"/>
    <property type="match status" value="1"/>
</dbReference>
<name>A0A1W0BIK6_9NOCA</name>
<dbReference type="Pfam" id="PF05175">
    <property type="entry name" value="MTS"/>
    <property type="match status" value="1"/>
</dbReference>
<keyword evidence="2" id="KW-0489">Methyltransferase</keyword>
<evidence type="ECO:0000313" key="3">
    <source>
        <dbReference type="Proteomes" id="UP000188836"/>
    </source>
</evidence>
<dbReference type="CDD" id="cd02440">
    <property type="entry name" value="AdoMet_MTases"/>
    <property type="match status" value="1"/>
</dbReference>
<dbReference type="Proteomes" id="UP000188836">
    <property type="component" value="Unassembled WGS sequence"/>
</dbReference>
<dbReference type="SUPFAM" id="SSF53335">
    <property type="entry name" value="S-adenosyl-L-methionine-dependent methyltransferases"/>
    <property type="match status" value="1"/>
</dbReference>
<sequence length="399" mass="43564">MPTISWTENGTRRTACWHSENGASAPARIVVVDDRISAHTALRLARSGSGLLWRGDFHNARQLLRAMDRRLSQQSSPASAYAGLGALFHANRQARSERAALLGKILIALEQDHSIRLRRAPDARAACKHAYGKSANESGKVASGMMLVSLPELLGVIGAYEWHRKGIDITALGARLHPAYGVFAPTRNEYIDLVAHAPLPHAIDRPRVFDIGTGIGVLAAVLARRGAGEVLATDINPRAVRCARENMRRLGLAGRVRVVEADLWPAGQQRADLIVCNPPWLPGCPTSPLELGIYDPASDVLNRFLGGLANHLTPHGEGWLILSDLAEHLGLRTRDELLAHIAEAGLAVTARYETAPRHPRVTDSTDPLHAARTRERTILWRLTPRLPRMSSIGATRRRA</sequence>
<dbReference type="STRING" id="1538463.B0T36_23460"/>
<proteinExistence type="predicted"/>
<dbReference type="InterPro" id="IPR002052">
    <property type="entry name" value="DNA_methylase_N6_adenine_CS"/>
</dbReference>
<dbReference type="AlphaFoldDB" id="A0A1W0BIK6"/>
<feature type="domain" description="Methyltransferase small" evidence="1">
    <location>
        <begin position="202"/>
        <end position="321"/>
    </location>
</feature>
<dbReference type="OrthoDB" id="267914at2"/>
<dbReference type="InterPro" id="IPR050320">
    <property type="entry name" value="N5-glutamine_MTase"/>
</dbReference>
<evidence type="ECO:0000259" key="1">
    <source>
        <dbReference type="Pfam" id="PF05175"/>
    </source>
</evidence>
<dbReference type="GO" id="GO:0003676">
    <property type="term" value="F:nucleic acid binding"/>
    <property type="evidence" value="ECO:0007669"/>
    <property type="project" value="InterPro"/>
</dbReference>
<dbReference type="InterPro" id="IPR007848">
    <property type="entry name" value="Small_mtfrase_dom"/>
</dbReference>
<evidence type="ECO:0000313" key="2">
    <source>
        <dbReference type="EMBL" id="ONM49793.1"/>
    </source>
</evidence>
<keyword evidence="3" id="KW-1185">Reference proteome</keyword>
<dbReference type="InterPro" id="IPR029063">
    <property type="entry name" value="SAM-dependent_MTases_sf"/>
</dbReference>
<dbReference type="GO" id="GO:0032259">
    <property type="term" value="P:methylation"/>
    <property type="evidence" value="ECO:0007669"/>
    <property type="project" value="UniProtKB-KW"/>
</dbReference>
<dbReference type="RefSeq" id="WP_077115306.1">
    <property type="nucleotide sequence ID" value="NZ_MUKP01000006.1"/>
</dbReference>
<keyword evidence="2" id="KW-0808">Transferase</keyword>
<reference evidence="2 3" key="1">
    <citation type="journal article" date="2016" name="Antonie Van Leeuwenhoek">
        <title>Nocardia donostiensis sp. nov., isolated from human respiratory specimens.</title>
        <authorList>
            <person name="Ercibengoa M."/>
            <person name="Bell M."/>
            <person name="Marimon J.M."/>
            <person name="Humrighouse B."/>
            <person name="Klenk H.P."/>
            <person name="Potter G."/>
            <person name="Perez-Trallero E."/>
        </authorList>
    </citation>
    <scope>NUCLEOTIDE SEQUENCE [LARGE SCALE GENOMIC DNA]</scope>
    <source>
        <strain evidence="2 3">X1655</strain>
    </source>
</reference>
<dbReference type="PROSITE" id="PS00092">
    <property type="entry name" value="N6_MTASE"/>
    <property type="match status" value="1"/>
</dbReference>
<dbReference type="GO" id="GO:0036009">
    <property type="term" value="F:protein-glutamine N-methyltransferase activity"/>
    <property type="evidence" value="ECO:0007669"/>
    <property type="project" value="TreeGrafter"/>
</dbReference>
<protein>
    <submittedName>
        <fullName evidence="2">Methylase</fullName>
    </submittedName>
</protein>
<dbReference type="PANTHER" id="PTHR18895">
    <property type="entry name" value="HEMK METHYLTRANSFERASE"/>
    <property type="match status" value="1"/>
</dbReference>
<dbReference type="Gene3D" id="3.40.50.150">
    <property type="entry name" value="Vaccinia Virus protein VP39"/>
    <property type="match status" value="1"/>
</dbReference>
<dbReference type="EMBL" id="MUMY01000003">
    <property type="protein sequence ID" value="ONM49793.1"/>
    <property type="molecule type" value="Genomic_DNA"/>
</dbReference>
<comment type="caution">
    <text evidence="2">The sequence shown here is derived from an EMBL/GenBank/DDBJ whole genome shotgun (WGS) entry which is preliminary data.</text>
</comment>
<organism evidence="2 3">
    <name type="scientific">Nocardia donostiensis</name>
    <dbReference type="NCBI Taxonomy" id="1538463"/>
    <lineage>
        <taxon>Bacteria</taxon>
        <taxon>Bacillati</taxon>
        <taxon>Actinomycetota</taxon>
        <taxon>Actinomycetes</taxon>
        <taxon>Mycobacteriales</taxon>
        <taxon>Nocardiaceae</taxon>
        <taxon>Nocardia</taxon>
    </lineage>
</organism>
<accession>A0A1W0BIK6</accession>